<reference evidence="2" key="1">
    <citation type="submission" date="2016-11" db="EMBL/GenBank/DDBJ databases">
        <authorList>
            <person name="Varghese N."/>
            <person name="Submissions S."/>
        </authorList>
    </citation>
    <scope>NUCLEOTIDE SEQUENCE [LARGE SCALE GENOMIC DNA]</scope>
    <source>
        <strain evidence="2">DSM 22623</strain>
    </source>
</reference>
<keyword evidence="2" id="KW-1185">Reference proteome</keyword>
<gene>
    <name evidence="1" type="ORF">SAMN04488508_103213</name>
</gene>
<dbReference type="OrthoDB" id="1163610at2"/>
<dbReference type="EMBL" id="FQYP01000003">
    <property type="protein sequence ID" value="SHI80444.1"/>
    <property type="molecule type" value="Genomic_DNA"/>
</dbReference>
<dbReference type="AlphaFoldDB" id="A0A1M6E4I0"/>
<proteinExistence type="predicted"/>
<protein>
    <submittedName>
        <fullName evidence="1">Uncharacterized protein</fullName>
    </submittedName>
</protein>
<evidence type="ECO:0000313" key="1">
    <source>
        <dbReference type="EMBL" id="SHI80444.1"/>
    </source>
</evidence>
<organism evidence="1 2">
    <name type="scientific">Aquimarina spongiae</name>
    <dbReference type="NCBI Taxonomy" id="570521"/>
    <lineage>
        <taxon>Bacteria</taxon>
        <taxon>Pseudomonadati</taxon>
        <taxon>Bacteroidota</taxon>
        <taxon>Flavobacteriia</taxon>
        <taxon>Flavobacteriales</taxon>
        <taxon>Flavobacteriaceae</taxon>
        <taxon>Aquimarina</taxon>
    </lineage>
</organism>
<dbReference type="Proteomes" id="UP000184432">
    <property type="component" value="Unassembled WGS sequence"/>
</dbReference>
<dbReference type="RefSeq" id="WP_139241944.1">
    <property type="nucleotide sequence ID" value="NZ_FQYP01000003.1"/>
</dbReference>
<accession>A0A1M6E4I0</accession>
<name>A0A1M6E4I0_9FLAO</name>
<evidence type="ECO:0000313" key="2">
    <source>
        <dbReference type="Proteomes" id="UP000184432"/>
    </source>
</evidence>
<sequence length="68" mass="7433">MKKSILKLGKALTKVEQKKVTGGIRECQQFIHGTTPQSCQSLNGHYFSDGRCLVTIPNCGPTLSYTSC</sequence>